<dbReference type="SUPFAM" id="SSF144020">
    <property type="entry name" value="FdhE-like"/>
    <property type="match status" value="1"/>
</dbReference>
<dbReference type="Gene3D" id="3.90.1670.10">
    <property type="entry name" value="FdhE-like domain"/>
    <property type="match status" value="1"/>
</dbReference>
<dbReference type="InterPro" id="IPR006452">
    <property type="entry name" value="Formate_DH_accessory"/>
</dbReference>
<dbReference type="PANTHER" id="PTHR37689:SF1">
    <property type="entry name" value="PROTEIN FDHE"/>
    <property type="match status" value="1"/>
</dbReference>
<dbReference type="EMBL" id="JBIACK010000007">
    <property type="protein sequence ID" value="MFE8701918.1"/>
    <property type="molecule type" value="Genomic_DNA"/>
</dbReference>
<accession>A0ABW6KGF1</accession>
<reference evidence="1 2" key="1">
    <citation type="submission" date="2024-08" db="EMBL/GenBank/DDBJ databases">
        <title>Two novel Cytobacillus novel species.</title>
        <authorList>
            <person name="Liu G."/>
        </authorList>
    </citation>
    <scope>NUCLEOTIDE SEQUENCE [LARGE SCALE GENOMIC DNA]</scope>
    <source>
        <strain evidence="1 2">FJAT-54145</strain>
    </source>
</reference>
<dbReference type="RefSeq" id="WP_389361882.1">
    <property type="nucleotide sequence ID" value="NZ_JBIACK010000007.1"/>
</dbReference>
<evidence type="ECO:0000313" key="2">
    <source>
        <dbReference type="Proteomes" id="UP001601059"/>
    </source>
</evidence>
<dbReference type="PANTHER" id="PTHR37689">
    <property type="entry name" value="PROTEIN FDHE"/>
    <property type="match status" value="1"/>
</dbReference>
<protein>
    <submittedName>
        <fullName evidence="1">Formate dehydrogenase accessory protein FdhE</fullName>
    </submittedName>
</protein>
<gene>
    <name evidence="1" type="ORF">ACFYKX_15055</name>
</gene>
<proteinExistence type="predicted"/>
<sequence length="265" mass="30369">MSVLTNDYEQLEERIQVLSENWSNQLEVEALTNADVISGLKQYPIIPQLDLTINLDKFKSFILELSHLLKEHQPAVTDDINKIESTLSDEVLQRWSKEAIAVNIYYFEQYAQDLEVEDWLGLFLAEHAVRPFLRKISSEVKETIKEVDSCTGCPTCGEPARLAVISKSGKKELTCPRCDFTWEEKKISCAHCKTEEHADLEILTIEGDEKTQIHVCHKCNGYTKVIDVRRMIKKESPQLLDIKTIHLDYIAQENGYGITEGKDTH</sequence>
<organism evidence="1 2">
    <name type="scientific">Cytobacillus spartinae</name>
    <dbReference type="NCBI Taxonomy" id="3299023"/>
    <lineage>
        <taxon>Bacteria</taxon>
        <taxon>Bacillati</taxon>
        <taxon>Bacillota</taxon>
        <taxon>Bacilli</taxon>
        <taxon>Bacillales</taxon>
        <taxon>Bacillaceae</taxon>
        <taxon>Cytobacillus</taxon>
    </lineage>
</organism>
<comment type="caution">
    <text evidence="1">The sequence shown here is derived from an EMBL/GenBank/DDBJ whole genome shotgun (WGS) entry which is preliminary data.</text>
</comment>
<keyword evidence="2" id="KW-1185">Reference proteome</keyword>
<dbReference type="Proteomes" id="UP001601059">
    <property type="component" value="Unassembled WGS sequence"/>
</dbReference>
<evidence type="ECO:0000313" key="1">
    <source>
        <dbReference type="EMBL" id="MFE8701918.1"/>
    </source>
</evidence>
<name>A0ABW6KGF1_9BACI</name>
<dbReference type="InterPro" id="IPR024064">
    <property type="entry name" value="FdhE-like_sf"/>
</dbReference>
<dbReference type="CDD" id="cd16341">
    <property type="entry name" value="FdhE"/>
    <property type="match status" value="1"/>
</dbReference>